<feature type="transmembrane region" description="Helical" evidence="1">
    <location>
        <begin position="227"/>
        <end position="249"/>
    </location>
</feature>
<evidence type="ECO:0000256" key="1">
    <source>
        <dbReference type="SAM" id="Phobius"/>
    </source>
</evidence>
<protein>
    <submittedName>
        <fullName evidence="2">Uncharacterized protein</fullName>
    </submittedName>
</protein>
<sequence length="306" mass="34785">MFLFETISFEAALAWLAILTALVVVNEITRYNKQMGILFFIVIPIVLTIFVWPITSGADSGAQTANWFAWVKTYSALIGCYIGLGLRFSKRLQAKRWCLLLAPGILAINILEAVIREVEVVGMQGITEGMFYMGGPWNYLNATAGIINILCISGWFGILISKDKHHDLVWPDMLWFWIIAYDLWNFAYVYNCLTDRAFFSAALLISCTIPAFTTKRGAWAQHRVHTLALYMMAMMTFPSFFIESSVAVPSTHDPIAYWTVSIVSLLFNLGVLAYQVRTIIVRRKNPLTEDIYDHFKEHQAIVKANR</sequence>
<accession>A0A4U1BUA6</accession>
<organism evidence="2 3">
    <name type="scientific">Ferrimonas aestuarii</name>
    <dbReference type="NCBI Taxonomy" id="2569539"/>
    <lineage>
        <taxon>Bacteria</taxon>
        <taxon>Pseudomonadati</taxon>
        <taxon>Pseudomonadota</taxon>
        <taxon>Gammaproteobacteria</taxon>
        <taxon>Alteromonadales</taxon>
        <taxon>Ferrimonadaceae</taxon>
        <taxon>Ferrimonas</taxon>
    </lineage>
</organism>
<name>A0A4U1BUA6_9GAMM</name>
<reference evidence="2 3" key="1">
    <citation type="submission" date="2019-04" db="EMBL/GenBank/DDBJ databases">
        <authorList>
            <person name="Hwang J.C."/>
        </authorList>
    </citation>
    <scope>NUCLEOTIDE SEQUENCE [LARGE SCALE GENOMIC DNA]</scope>
    <source>
        <strain evidence="2 3">IMCC35002</strain>
    </source>
</reference>
<proteinExistence type="predicted"/>
<keyword evidence="1" id="KW-0812">Transmembrane</keyword>
<feature type="transmembrane region" description="Helical" evidence="1">
    <location>
        <begin position="173"/>
        <end position="191"/>
    </location>
</feature>
<dbReference type="AlphaFoldDB" id="A0A4U1BUA6"/>
<evidence type="ECO:0000313" key="2">
    <source>
        <dbReference type="EMBL" id="TKB57538.1"/>
    </source>
</evidence>
<feature type="transmembrane region" description="Helical" evidence="1">
    <location>
        <begin position="37"/>
        <end position="55"/>
    </location>
</feature>
<gene>
    <name evidence="2" type="ORF">FCL42_04505</name>
</gene>
<feature type="transmembrane region" description="Helical" evidence="1">
    <location>
        <begin position="6"/>
        <end position="25"/>
    </location>
</feature>
<evidence type="ECO:0000313" key="3">
    <source>
        <dbReference type="Proteomes" id="UP000305675"/>
    </source>
</evidence>
<keyword evidence="1" id="KW-1133">Transmembrane helix</keyword>
<dbReference type="Pfam" id="PF18948">
    <property type="entry name" value="DUF5692"/>
    <property type="match status" value="1"/>
</dbReference>
<dbReference type="EMBL" id="SWCJ01000002">
    <property type="protein sequence ID" value="TKB57538.1"/>
    <property type="molecule type" value="Genomic_DNA"/>
</dbReference>
<dbReference type="RefSeq" id="WP_136862183.1">
    <property type="nucleotide sequence ID" value="NZ_SWCJ01000002.1"/>
</dbReference>
<keyword evidence="1" id="KW-0472">Membrane</keyword>
<dbReference type="OrthoDB" id="7054801at2"/>
<keyword evidence="3" id="KW-1185">Reference proteome</keyword>
<dbReference type="InterPro" id="IPR043747">
    <property type="entry name" value="DUF5692"/>
</dbReference>
<feature type="transmembrane region" description="Helical" evidence="1">
    <location>
        <begin position="255"/>
        <end position="274"/>
    </location>
</feature>
<dbReference type="Proteomes" id="UP000305675">
    <property type="component" value="Unassembled WGS sequence"/>
</dbReference>
<feature type="transmembrane region" description="Helical" evidence="1">
    <location>
        <begin position="139"/>
        <end position="161"/>
    </location>
</feature>
<comment type="caution">
    <text evidence="2">The sequence shown here is derived from an EMBL/GenBank/DDBJ whole genome shotgun (WGS) entry which is preliminary data.</text>
</comment>
<feature type="transmembrane region" description="Helical" evidence="1">
    <location>
        <begin position="67"/>
        <end position="86"/>
    </location>
</feature>